<dbReference type="AlphaFoldDB" id="A0A645ISE5"/>
<dbReference type="EMBL" id="VSSQ01122399">
    <property type="protein sequence ID" value="MPN54301.1"/>
    <property type="molecule type" value="Genomic_DNA"/>
</dbReference>
<comment type="caution">
    <text evidence="1">The sequence shown here is derived from an EMBL/GenBank/DDBJ whole genome shotgun (WGS) entry which is preliminary data.</text>
</comment>
<protein>
    <submittedName>
        <fullName evidence="1">Uncharacterized protein</fullName>
    </submittedName>
</protein>
<sequence>MLALLKYSIDCKALHQNNYANRIKHTYIIKDIYKHIASQYKLNSHSDSGNQKFFFPI</sequence>
<gene>
    <name evidence="1" type="ORF">SDC9_201971</name>
</gene>
<evidence type="ECO:0000313" key="1">
    <source>
        <dbReference type="EMBL" id="MPN54301.1"/>
    </source>
</evidence>
<name>A0A645ISE5_9ZZZZ</name>
<reference evidence="1" key="1">
    <citation type="submission" date="2019-08" db="EMBL/GenBank/DDBJ databases">
        <authorList>
            <person name="Kucharzyk K."/>
            <person name="Murdoch R.W."/>
            <person name="Higgins S."/>
            <person name="Loffler F."/>
        </authorList>
    </citation>
    <scope>NUCLEOTIDE SEQUENCE</scope>
</reference>
<accession>A0A645ISE5</accession>
<proteinExistence type="predicted"/>
<organism evidence="1">
    <name type="scientific">bioreactor metagenome</name>
    <dbReference type="NCBI Taxonomy" id="1076179"/>
    <lineage>
        <taxon>unclassified sequences</taxon>
        <taxon>metagenomes</taxon>
        <taxon>ecological metagenomes</taxon>
    </lineage>
</organism>